<organism evidence="3 4">
    <name type="scientific">Marchantia polymorpha subsp. ruderalis</name>
    <dbReference type="NCBI Taxonomy" id="1480154"/>
    <lineage>
        <taxon>Eukaryota</taxon>
        <taxon>Viridiplantae</taxon>
        <taxon>Streptophyta</taxon>
        <taxon>Embryophyta</taxon>
        <taxon>Marchantiophyta</taxon>
        <taxon>Marchantiopsida</taxon>
        <taxon>Marchantiidae</taxon>
        <taxon>Marchantiales</taxon>
        <taxon>Marchantiaceae</taxon>
        <taxon>Marchantia</taxon>
    </lineage>
</organism>
<keyword evidence="4" id="KW-1185">Reference proteome</keyword>
<dbReference type="PANTHER" id="PTHR47592:SF27">
    <property type="entry name" value="OS08G0421700 PROTEIN"/>
    <property type="match status" value="1"/>
</dbReference>
<accession>A0A176W5T5</accession>
<sequence length="374" mass="42268">MGLAKMEIERFNGKGDFALWRQRMKAILVQMKISKAIDTEAKHAESVTAEDKVEMNELAYSTIVMYLGDKVLREVANEKTAIGVWAKLQSLYMKKFLSRRIYLKGMLFGFKIQEDKPIEDYLDEFNRIVIDLANIDVDTLMKTKGEKKSAPEGLLVRAQPDKKSSKKKKGKPKPEDQEKPFAYKCYNCHKEVYMKKDCPELKKDPGASTSKIGKAAVAENDGYDSAEALMVITDRPSSEWILDSGCSFHMTSNKEWLENYADLDGMVLLGNDKHCQVIGTGSVFLKNHLGKVKILQNVSERGMTELAKQGFLGDERITALDFCEECIYGKACRAKFGKGIHRSEAILDYVHTNLWGPSKVPSHGWQQVLYEHSG</sequence>
<dbReference type="Pfam" id="PF14223">
    <property type="entry name" value="Retrotran_gag_2"/>
    <property type="match status" value="1"/>
</dbReference>
<reference evidence="3" key="1">
    <citation type="submission" date="2016-03" db="EMBL/GenBank/DDBJ databases">
        <title>Mechanisms controlling the formation of the plant cell surface in tip-growing cells are functionally conserved among land plants.</title>
        <authorList>
            <person name="Honkanen S."/>
            <person name="Jones V.A."/>
            <person name="Morieri G."/>
            <person name="Champion C."/>
            <person name="Hetherington A.J."/>
            <person name="Kelly S."/>
            <person name="Saint-Marcoux D."/>
            <person name="Proust H."/>
            <person name="Prescott H."/>
            <person name="Dolan L."/>
        </authorList>
    </citation>
    <scope>NUCLEOTIDE SEQUENCE [LARGE SCALE GENOMIC DNA]</scope>
    <source>
        <tissue evidence="3">Whole gametophyte</tissue>
    </source>
</reference>
<evidence type="ECO:0000313" key="4">
    <source>
        <dbReference type="Proteomes" id="UP000077202"/>
    </source>
</evidence>
<protein>
    <recommendedName>
        <fullName evidence="2">Retrovirus-related Pol polyprotein from transposon TNT 1-94-like beta-barrel domain-containing protein</fullName>
    </recommendedName>
</protein>
<proteinExistence type="predicted"/>
<dbReference type="AlphaFoldDB" id="A0A176W5T5"/>
<dbReference type="Proteomes" id="UP000077202">
    <property type="component" value="Unassembled WGS sequence"/>
</dbReference>
<dbReference type="EMBL" id="LVLJ01001740">
    <property type="protein sequence ID" value="OAE28397.1"/>
    <property type="molecule type" value="Genomic_DNA"/>
</dbReference>
<evidence type="ECO:0000259" key="2">
    <source>
        <dbReference type="Pfam" id="PF22936"/>
    </source>
</evidence>
<dbReference type="Pfam" id="PF22936">
    <property type="entry name" value="Pol_BBD"/>
    <property type="match status" value="1"/>
</dbReference>
<evidence type="ECO:0000256" key="1">
    <source>
        <dbReference type="SAM" id="MobiDB-lite"/>
    </source>
</evidence>
<comment type="caution">
    <text evidence="3">The sequence shown here is derived from an EMBL/GenBank/DDBJ whole genome shotgun (WGS) entry which is preliminary data.</text>
</comment>
<feature type="region of interest" description="Disordered" evidence="1">
    <location>
        <begin position="146"/>
        <end position="177"/>
    </location>
</feature>
<name>A0A176W5T5_MARPO</name>
<dbReference type="PANTHER" id="PTHR47592">
    <property type="entry name" value="PBF68 PROTEIN"/>
    <property type="match status" value="1"/>
</dbReference>
<evidence type="ECO:0000313" key="3">
    <source>
        <dbReference type="EMBL" id="OAE28397.1"/>
    </source>
</evidence>
<feature type="domain" description="Retrovirus-related Pol polyprotein from transposon TNT 1-94-like beta-barrel" evidence="2">
    <location>
        <begin position="240"/>
        <end position="298"/>
    </location>
</feature>
<dbReference type="InterPro" id="IPR054722">
    <property type="entry name" value="PolX-like_BBD"/>
</dbReference>
<gene>
    <name evidence="3" type="ORF">AXG93_4027s1190</name>
</gene>